<dbReference type="EMBL" id="QGKV02000759">
    <property type="protein sequence ID" value="KAF3564598.1"/>
    <property type="molecule type" value="Genomic_DNA"/>
</dbReference>
<proteinExistence type="predicted"/>
<sequence>MTMVKVEEEPRAPVEGGCSVGGEEHRRVEIGGNGTVHGSIAGSVAGEGAEKPIHEARVVLLYRCIEVPSSEPDAPTTRPNQLTIFFGGKVRVFDGIPADKVCPLEHILILHVLSENLRLSFLIILNHFLTDSRNHPYCCCCC</sequence>
<evidence type="ECO:0000256" key="1">
    <source>
        <dbReference type="SAM" id="MobiDB-lite"/>
    </source>
</evidence>
<dbReference type="Proteomes" id="UP000266723">
    <property type="component" value="Unassembled WGS sequence"/>
</dbReference>
<reference evidence="3 4" key="1">
    <citation type="journal article" date="2020" name="BMC Genomics">
        <title>Intraspecific diversification of the crop wild relative Brassica cretica Lam. using demographic model selection.</title>
        <authorList>
            <person name="Kioukis A."/>
            <person name="Michalopoulou V.A."/>
            <person name="Briers L."/>
            <person name="Pirintsos S."/>
            <person name="Studholme D.J."/>
            <person name="Pavlidis P."/>
            <person name="Sarris P.F."/>
        </authorList>
    </citation>
    <scope>NUCLEOTIDE SEQUENCE [LARGE SCALE GENOMIC DNA]</scope>
    <source>
        <strain evidence="4">cv. PFS-1207/04</strain>
    </source>
</reference>
<feature type="domain" description="Tify" evidence="2">
    <location>
        <begin position="75"/>
        <end position="110"/>
    </location>
</feature>
<gene>
    <name evidence="3" type="ORF">DY000_02018310</name>
</gene>
<organism evidence="3 4">
    <name type="scientific">Brassica cretica</name>
    <name type="common">Mustard</name>
    <dbReference type="NCBI Taxonomy" id="69181"/>
    <lineage>
        <taxon>Eukaryota</taxon>
        <taxon>Viridiplantae</taxon>
        <taxon>Streptophyta</taxon>
        <taxon>Embryophyta</taxon>
        <taxon>Tracheophyta</taxon>
        <taxon>Spermatophyta</taxon>
        <taxon>Magnoliopsida</taxon>
        <taxon>eudicotyledons</taxon>
        <taxon>Gunneridae</taxon>
        <taxon>Pentapetalae</taxon>
        <taxon>rosids</taxon>
        <taxon>malvids</taxon>
        <taxon>Brassicales</taxon>
        <taxon>Brassicaceae</taxon>
        <taxon>Brassiceae</taxon>
        <taxon>Brassica</taxon>
    </lineage>
</organism>
<dbReference type="PROSITE" id="PS51320">
    <property type="entry name" value="TIFY"/>
    <property type="match status" value="1"/>
</dbReference>
<protein>
    <recommendedName>
        <fullName evidence="2">Tify domain-containing protein</fullName>
    </recommendedName>
</protein>
<feature type="compositionally biased region" description="Basic and acidic residues" evidence="1">
    <location>
        <begin position="1"/>
        <end position="12"/>
    </location>
</feature>
<evidence type="ECO:0000259" key="2">
    <source>
        <dbReference type="PROSITE" id="PS51320"/>
    </source>
</evidence>
<comment type="caution">
    <text evidence="3">The sequence shown here is derived from an EMBL/GenBank/DDBJ whole genome shotgun (WGS) entry which is preliminary data.</text>
</comment>
<dbReference type="SMART" id="SM00979">
    <property type="entry name" value="TIFY"/>
    <property type="match status" value="1"/>
</dbReference>
<name>A0ABQ7CY70_BRACR</name>
<evidence type="ECO:0000313" key="4">
    <source>
        <dbReference type="Proteomes" id="UP000266723"/>
    </source>
</evidence>
<feature type="region of interest" description="Disordered" evidence="1">
    <location>
        <begin position="1"/>
        <end position="20"/>
    </location>
</feature>
<accession>A0ABQ7CY70</accession>
<dbReference type="Pfam" id="PF06200">
    <property type="entry name" value="tify"/>
    <property type="match status" value="1"/>
</dbReference>
<keyword evidence="4" id="KW-1185">Reference proteome</keyword>
<dbReference type="InterPro" id="IPR010399">
    <property type="entry name" value="Tify_dom"/>
</dbReference>
<evidence type="ECO:0000313" key="3">
    <source>
        <dbReference type="EMBL" id="KAF3564598.1"/>
    </source>
</evidence>